<keyword evidence="6" id="KW-0418">Kinase</keyword>
<dbReference type="InterPro" id="IPR036457">
    <property type="entry name" value="PPM-type-like_dom_sf"/>
</dbReference>
<reference evidence="19" key="2">
    <citation type="submission" date="2020-09" db="EMBL/GenBank/DDBJ databases">
        <authorList>
            <person name="Sun Q."/>
            <person name="Zhou Y."/>
        </authorList>
    </citation>
    <scope>NUCLEOTIDE SEQUENCE</scope>
    <source>
        <strain evidence="19">CGMCC 4.5737</strain>
    </source>
</reference>
<keyword evidence="2" id="KW-0597">Phosphoprotein</keyword>
<keyword evidence="9" id="KW-0460">Magnesium</keyword>
<evidence type="ECO:0000256" key="3">
    <source>
        <dbReference type="ARBA" id="ARBA00022679"/>
    </source>
</evidence>
<dbReference type="Gene3D" id="3.60.40.10">
    <property type="entry name" value="PPM-type phosphatase domain"/>
    <property type="match status" value="1"/>
</dbReference>
<dbReference type="RefSeq" id="WP_189053389.1">
    <property type="nucleotide sequence ID" value="NZ_BMMK01000002.1"/>
</dbReference>
<evidence type="ECO:0000259" key="16">
    <source>
        <dbReference type="PROSITE" id="PS50112"/>
    </source>
</evidence>
<dbReference type="SUPFAM" id="SSF55785">
    <property type="entry name" value="PYP-like sensor domain (PAS domain)"/>
    <property type="match status" value="1"/>
</dbReference>
<evidence type="ECO:0000259" key="18">
    <source>
        <dbReference type="PROSITE" id="PS51746"/>
    </source>
</evidence>
<keyword evidence="20" id="KW-1185">Reference proteome</keyword>
<dbReference type="InterPro" id="IPR000014">
    <property type="entry name" value="PAS"/>
</dbReference>
<dbReference type="PROSITE" id="PS50112">
    <property type="entry name" value="PAS"/>
    <property type="match status" value="1"/>
</dbReference>
<dbReference type="Pfam" id="PF13426">
    <property type="entry name" value="PAS_9"/>
    <property type="match status" value="1"/>
</dbReference>
<dbReference type="GO" id="GO:0004722">
    <property type="term" value="F:protein serine/threonine phosphatase activity"/>
    <property type="evidence" value="ECO:0007669"/>
    <property type="project" value="UniProtKB-EC"/>
</dbReference>
<proteinExistence type="predicted"/>
<name>A0A8J3CBV9_9PSEU</name>
<dbReference type="SMART" id="SM00331">
    <property type="entry name" value="PP2C_SIG"/>
    <property type="match status" value="1"/>
</dbReference>
<dbReference type="InterPro" id="IPR052016">
    <property type="entry name" value="Bact_Sigma-Reg"/>
</dbReference>
<keyword evidence="10" id="KW-0904">Protein phosphatase</keyword>
<dbReference type="FunFam" id="3.30.450.40:FF:000035">
    <property type="entry name" value="PAS sensor protein"/>
    <property type="match status" value="1"/>
</dbReference>
<dbReference type="SMART" id="SM00091">
    <property type="entry name" value="PAS"/>
    <property type="match status" value="1"/>
</dbReference>
<evidence type="ECO:0000256" key="15">
    <source>
        <dbReference type="ARBA" id="ARBA00081350"/>
    </source>
</evidence>
<dbReference type="CDD" id="cd00130">
    <property type="entry name" value="PAS"/>
    <property type="match status" value="1"/>
</dbReference>
<keyword evidence="3" id="KW-0808">Transferase</keyword>
<reference evidence="19" key="1">
    <citation type="journal article" date="2014" name="Int. J. Syst. Evol. Microbiol.">
        <title>Complete genome sequence of Corynebacterium casei LMG S-19264T (=DSM 44701T), isolated from a smear-ripened cheese.</title>
        <authorList>
            <consortium name="US DOE Joint Genome Institute (JGI-PGF)"/>
            <person name="Walter F."/>
            <person name="Albersmeier A."/>
            <person name="Kalinowski J."/>
            <person name="Ruckert C."/>
        </authorList>
    </citation>
    <scope>NUCLEOTIDE SEQUENCE</scope>
    <source>
        <strain evidence="19">CGMCC 4.5737</strain>
    </source>
</reference>
<dbReference type="NCBIfam" id="TIGR00229">
    <property type="entry name" value="sensory_box"/>
    <property type="match status" value="1"/>
</dbReference>
<dbReference type="PANTHER" id="PTHR43156:SF2">
    <property type="entry name" value="STAGE II SPORULATION PROTEIN E"/>
    <property type="match status" value="1"/>
</dbReference>
<dbReference type="Pfam" id="PF13185">
    <property type="entry name" value="GAF_2"/>
    <property type="match status" value="1"/>
</dbReference>
<dbReference type="InterPro" id="IPR001610">
    <property type="entry name" value="PAC"/>
</dbReference>
<dbReference type="GO" id="GO:0005524">
    <property type="term" value="F:ATP binding"/>
    <property type="evidence" value="ECO:0007669"/>
    <property type="project" value="UniProtKB-KW"/>
</dbReference>
<evidence type="ECO:0000256" key="2">
    <source>
        <dbReference type="ARBA" id="ARBA00022553"/>
    </source>
</evidence>
<evidence type="ECO:0000256" key="14">
    <source>
        <dbReference type="ARBA" id="ARBA00075117"/>
    </source>
</evidence>
<keyword evidence="4" id="KW-0479">Metal-binding</keyword>
<protein>
    <recommendedName>
        <fullName evidence="1">protein-serine/threonine phosphatase</fullName>
        <ecNumber evidence="1">3.1.3.16</ecNumber>
    </recommendedName>
    <alternativeName>
        <fullName evidence="15">Protein-serine/threonine phosphatase</fullName>
    </alternativeName>
    <alternativeName>
        <fullName evidence="14">Serine/threonine-protein kinase</fullName>
    </alternativeName>
</protein>
<dbReference type="SMART" id="SM00086">
    <property type="entry name" value="PAC"/>
    <property type="match status" value="1"/>
</dbReference>
<evidence type="ECO:0000256" key="7">
    <source>
        <dbReference type="ARBA" id="ARBA00022801"/>
    </source>
</evidence>
<feature type="domain" description="PAC" evidence="17">
    <location>
        <begin position="207"/>
        <end position="260"/>
    </location>
</feature>
<organism evidence="19 20">
    <name type="scientific">Longimycelium tulufanense</name>
    <dbReference type="NCBI Taxonomy" id="907463"/>
    <lineage>
        <taxon>Bacteria</taxon>
        <taxon>Bacillati</taxon>
        <taxon>Actinomycetota</taxon>
        <taxon>Actinomycetes</taxon>
        <taxon>Pseudonocardiales</taxon>
        <taxon>Pseudonocardiaceae</taxon>
        <taxon>Longimycelium</taxon>
    </lineage>
</organism>
<evidence type="ECO:0000256" key="1">
    <source>
        <dbReference type="ARBA" id="ARBA00013081"/>
    </source>
</evidence>
<dbReference type="Gene3D" id="3.30.450.20">
    <property type="entry name" value="PAS domain"/>
    <property type="match status" value="1"/>
</dbReference>
<evidence type="ECO:0000256" key="8">
    <source>
        <dbReference type="ARBA" id="ARBA00022840"/>
    </source>
</evidence>
<evidence type="ECO:0000256" key="4">
    <source>
        <dbReference type="ARBA" id="ARBA00022723"/>
    </source>
</evidence>
<dbReference type="InterPro" id="IPR000700">
    <property type="entry name" value="PAS-assoc_C"/>
</dbReference>
<dbReference type="GO" id="GO:0016301">
    <property type="term" value="F:kinase activity"/>
    <property type="evidence" value="ECO:0007669"/>
    <property type="project" value="UniProtKB-KW"/>
</dbReference>
<evidence type="ECO:0000256" key="10">
    <source>
        <dbReference type="ARBA" id="ARBA00022912"/>
    </source>
</evidence>
<dbReference type="PANTHER" id="PTHR43156">
    <property type="entry name" value="STAGE II SPORULATION PROTEIN E-RELATED"/>
    <property type="match status" value="1"/>
</dbReference>
<dbReference type="InterPro" id="IPR029016">
    <property type="entry name" value="GAF-like_dom_sf"/>
</dbReference>
<evidence type="ECO:0000256" key="12">
    <source>
        <dbReference type="ARBA" id="ARBA00047761"/>
    </source>
</evidence>
<feature type="domain" description="PAS" evidence="16">
    <location>
        <begin position="138"/>
        <end position="205"/>
    </location>
</feature>
<dbReference type="SUPFAM" id="SSF55781">
    <property type="entry name" value="GAF domain-like"/>
    <property type="match status" value="1"/>
</dbReference>
<keyword evidence="11" id="KW-0464">Manganese</keyword>
<keyword evidence="7" id="KW-0378">Hydrolase</keyword>
<evidence type="ECO:0000256" key="13">
    <source>
        <dbReference type="ARBA" id="ARBA00056274"/>
    </source>
</evidence>
<dbReference type="InterPro" id="IPR001932">
    <property type="entry name" value="PPM-type_phosphatase-like_dom"/>
</dbReference>
<keyword evidence="5" id="KW-0547">Nucleotide-binding</keyword>
<dbReference type="PROSITE" id="PS51746">
    <property type="entry name" value="PPM_2"/>
    <property type="match status" value="1"/>
</dbReference>
<feature type="domain" description="PPM-type phosphatase" evidence="18">
    <location>
        <begin position="470"/>
        <end position="686"/>
    </location>
</feature>
<keyword evidence="8" id="KW-0067">ATP-binding</keyword>
<dbReference type="Gene3D" id="3.30.450.40">
    <property type="match status" value="1"/>
</dbReference>
<dbReference type="Proteomes" id="UP000637578">
    <property type="component" value="Unassembled WGS sequence"/>
</dbReference>
<evidence type="ECO:0000256" key="9">
    <source>
        <dbReference type="ARBA" id="ARBA00022842"/>
    </source>
</evidence>
<sequence length="688" mass="73448">MSPPGPAVLPEGIESAPTPVLVVDLSTRSVVRANEAAATLTPGVRLPVDVDAWGKAAGLTDVDGRPLGDPWSPLHRAAGGQHVAGEPVCVGGNEHDVLWLTAVPLPGHGPQGVALVVLVRLAEDEGLLDRWLDLLRSRALANTDAAVVVTDAGGPDFPIRWVNPAFTRMAGYEPHEVLGRSTTLLHGRDTDPVVADRLLRAMRDRRPATEVLLNYRRNGTAFWNEVRVSPVQDSTGRLTNFVLVQSDVTERVLVEHQRRAALAAAEETRQHLRLLTEATTSLTATLDTVGAARLLARLVVPSMADFCCVDLLDEPGVGAASRVAATHRVADRVGVLYRIGELVSPRVGGSGPVSRVLSGGPPVLIPEMPSDRPIVAANDPEMVRLFRELRPMSMVVVPLRARGRVLGAMVLGTERPYGRRYTQSDLDLASNLAGRAALAVDNARLYVREHQAALTLQQSLLPEPPEVPGLALAARYLVGAGEAEVGGDWYDVLPLPDGAVGLVVGDVVGHDLRAAAAMGQLRGLLRACAWEGRGPGAVLDRCDEMVHELRMGSMATAACLRLEPHNGAARRKLQVANAGHPAPLIRTPDGTVDWLTSPRSPLLGALRGVERRESRVDCPDGSLLVLYTDGIIEVRGADPDELTDRLRDVVAGLGDDCPVEEICDRILAAMYTPACQDDVALLVVRVVG</sequence>
<dbReference type="GO" id="GO:0046872">
    <property type="term" value="F:metal ion binding"/>
    <property type="evidence" value="ECO:0007669"/>
    <property type="project" value="UniProtKB-KW"/>
</dbReference>
<evidence type="ECO:0000313" key="20">
    <source>
        <dbReference type="Proteomes" id="UP000637578"/>
    </source>
</evidence>
<comment type="catalytic activity">
    <reaction evidence="12">
        <text>O-phospho-L-seryl-[protein] + H2O = L-seryl-[protein] + phosphate</text>
        <dbReference type="Rhea" id="RHEA:20629"/>
        <dbReference type="Rhea" id="RHEA-COMP:9863"/>
        <dbReference type="Rhea" id="RHEA-COMP:11604"/>
        <dbReference type="ChEBI" id="CHEBI:15377"/>
        <dbReference type="ChEBI" id="CHEBI:29999"/>
        <dbReference type="ChEBI" id="CHEBI:43474"/>
        <dbReference type="ChEBI" id="CHEBI:83421"/>
        <dbReference type="EC" id="3.1.3.16"/>
    </reaction>
</comment>
<dbReference type="PROSITE" id="PS50113">
    <property type="entry name" value="PAC"/>
    <property type="match status" value="1"/>
</dbReference>
<dbReference type="EC" id="3.1.3.16" evidence="1"/>
<dbReference type="EMBL" id="BMMK01000002">
    <property type="protein sequence ID" value="GGM36602.1"/>
    <property type="molecule type" value="Genomic_DNA"/>
</dbReference>
<dbReference type="Pfam" id="PF07228">
    <property type="entry name" value="SpoIIE"/>
    <property type="match status" value="1"/>
</dbReference>
<dbReference type="SMART" id="SM00065">
    <property type="entry name" value="GAF"/>
    <property type="match status" value="1"/>
</dbReference>
<accession>A0A8J3CBV9</accession>
<evidence type="ECO:0000256" key="5">
    <source>
        <dbReference type="ARBA" id="ARBA00022741"/>
    </source>
</evidence>
<gene>
    <name evidence="19" type="ORF">GCM10012275_04740</name>
</gene>
<dbReference type="AlphaFoldDB" id="A0A8J3CBV9"/>
<evidence type="ECO:0000313" key="19">
    <source>
        <dbReference type="EMBL" id="GGM36602.1"/>
    </source>
</evidence>
<dbReference type="InterPro" id="IPR035965">
    <property type="entry name" value="PAS-like_dom_sf"/>
</dbReference>
<evidence type="ECO:0000259" key="17">
    <source>
        <dbReference type="PROSITE" id="PS50113"/>
    </source>
</evidence>
<dbReference type="FunFam" id="3.60.40.10:FF:000005">
    <property type="entry name" value="Serine/threonine protein phosphatase"/>
    <property type="match status" value="1"/>
</dbReference>
<dbReference type="InterPro" id="IPR003018">
    <property type="entry name" value="GAF"/>
</dbReference>
<dbReference type="SUPFAM" id="SSF81606">
    <property type="entry name" value="PP2C-like"/>
    <property type="match status" value="1"/>
</dbReference>
<comment type="function">
    <text evidence="13">Primarily acts as an independent SigF regulator that is sensitive to the osmosensory signal, mediating the cross talk of PknD with the SigF regulon. Possesses both phosphatase and kinase activities. The kinase domain functions as a classic anti-sigma factor-like kinase to phosphorylate the anti-anti-sigma factor domain at the canonical regulatory site, and the phosphatase domain antagonizes this activity.</text>
</comment>
<evidence type="ECO:0000256" key="6">
    <source>
        <dbReference type="ARBA" id="ARBA00022777"/>
    </source>
</evidence>
<evidence type="ECO:0000256" key="11">
    <source>
        <dbReference type="ARBA" id="ARBA00023211"/>
    </source>
</evidence>
<comment type="caution">
    <text evidence="19">The sequence shown here is derived from an EMBL/GenBank/DDBJ whole genome shotgun (WGS) entry which is preliminary data.</text>
</comment>